<feature type="transmembrane region" description="Helical" evidence="1">
    <location>
        <begin position="70"/>
        <end position="97"/>
    </location>
</feature>
<keyword evidence="1" id="KW-0472">Membrane</keyword>
<evidence type="ECO:0000313" key="3">
    <source>
        <dbReference type="Proteomes" id="UP000198287"/>
    </source>
</evidence>
<feature type="transmembrane region" description="Helical" evidence="1">
    <location>
        <begin position="139"/>
        <end position="157"/>
    </location>
</feature>
<dbReference type="Proteomes" id="UP000198287">
    <property type="component" value="Unassembled WGS sequence"/>
</dbReference>
<comment type="caution">
    <text evidence="2">The sequence shown here is derived from an EMBL/GenBank/DDBJ whole genome shotgun (WGS) entry which is preliminary data.</text>
</comment>
<keyword evidence="1" id="KW-0812">Transmembrane</keyword>
<dbReference type="EMBL" id="LNIX01000005">
    <property type="protein sequence ID" value="OXA53701.1"/>
    <property type="molecule type" value="Genomic_DNA"/>
</dbReference>
<feature type="transmembrane region" description="Helical" evidence="1">
    <location>
        <begin position="109"/>
        <end position="127"/>
    </location>
</feature>
<gene>
    <name evidence="2" type="ORF">Fcan01_11320</name>
</gene>
<reference evidence="2 3" key="1">
    <citation type="submission" date="2015-12" db="EMBL/GenBank/DDBJ databases">
        <title>The genome of Folsomia candida.</title>
        <authorList>
            <person name="Faddeeva A."/>
            <person name="Derks M.F."/>
            <person name="Anvar Y."/>
            <person name="Smit S."/>
            <person name="Van Straalen N."/>
            <person name="Roelofs D."/>
        </authorList>
    </citation>
    <scope>NUCLEOTIDE SEQUENCE [LARGE SCALE GENOMIC DNA]</scope>
    <source>
        <strain evidence="2 3">VU population</strain>
        <tissue evidence="2">Whole body</tissue>
    </source>
</reference>
<evidence type="ECO:0000256" key="1">
    <source>
        <dbReference type="SAM" id="Phobius"/>
    </source>
</evidence>
<proteinExistence type="predicted"/>
<feature type="transmembrane region" description="Helical" evidence="1">
    <location>
        <begin position="190"/>
        <end position="213"/>
    </location>
</feature>
<name>A0A226EA67_FOLCA</name>
<sequence>MAEFTLVRGGRSFRTHDYSGIWSNCIPLVWKRLLSLPTCFHYCWKCPLGWDKTSHTFISTKSPGSSRKNIAPLALILNINVVLFSIYPYFLFTLLLYFELDVGYLFLKYVLHLEINSLFGHLATLPLRLLQFLPALQYFRLLAFFLCMLPLSALLVLDGIRKLDLWAISVRISRHTARKQAAQSNTDANLYFPAIAVLIPAIIDALLPLGISVNEKTVELKRKWERHLERCHDRGYLRRKSLKTEWYQPFTSDNPMPDFSPWEQLHFQLLLPEGKRWYHEKFGVKVSEGGTYTASAVTNEG</sequence>
<keyword evidence="1" id="KW-1133">Transmembrane helix</keyword>
<evidence type="ECO:0000313" key="2">
    <source>
        <dbReference type="EMBL" id="OXA53701.1"/>
    </source>
</evidence>
<keyword evidence="3" id="KW-1185">Reference proteome</keyword>
<accession>A0A226EA67</accession>
<protein>
    <submittedName>
        <fullName evidence="2">Uncharacterized protein</fullName>
    </submittedName>
</protein>
<organism evidence="2 3">
    <name type="scientific">Folsomia candida</name>
    <name type="common">Springtail</name>
    <dbReference type="NCBI Taxonomy" id="158441"/>
    <lineage>
        <taxon>Eukaryota</taxon>
        <taxon>Metazoa</taxon>
        <taxon>Ecdysozoa</taxon>
        <taxon>Arthropoda</taxon>
        <taxon>Hexapoda</taxon>
        <taxon>Collembola</taxon>
        <taxon>Entomobryomorpha</taxon>
        <taxon>Isotomoidea</taxon>
        <taxon>Isotomidae</taxon>
        <taxon>Proisotominae</taxon>
        <taxon>Folsomia</taxon>
    </lineage>
</organism>
<dbReference type="AlphaFoldDB" id="A0A226EA67"/>